<dbReference type="AlphaFoldDB" id="N8QJ87"/>
<keyword evidence="1" id="KW-0732">Signal</keyword>
<dbReference type="Pfam" id="PF11659">
    <property type="entry name" value="DUF3261"/>
    <property type="match status" value="1"/>
</dbReference>
<organism evidence="2 3">
    <name type="scientific">Acinetobacter bohemicus ANC 3994</name>
    <dbReference type="NCBI Taxonomy" id="1217715"/>
    <lineage>
        <taxon>Bacteria</taxon>
        <taxon>Pseudomonadati</taxon>
        <taxon>Pseudomonadota</taxon>
        <taxon>Gammaproteobacteria</taxon>
        <taxon>Moraxellales</taxon>
        <taxon>Moraxellaceae</taxon>
        <taxon>Acinetobacter</taxon>
    </lineage>
</organism>
<reference evidence="2 3" key="1">
    <citation type="submission" date="2013-02" db="EMBL/GenBank/DDBJ databases">
        <title>The Genome Sequence of Acinetobacter sp. ANC 3994.</title>
        <authorList>
            <consortium name="The Broad Institute Genome Sequencing Platform"/>
            <consortium name="The Broad Institute Genome Sequencing Center for Infectious Disease"/>
            <person name="Cerqueira G."/>
            <person name="Feldgarden M."/>
            <person name="Courvalin P."/>
            <person name="Perichon B."/>
            <person name="Grillot-Courvalin C."/>
            <person name="Clermont D."/>
            <person name="Rocha E."/>
            <person name="Yoon E.-J."/>
            <person name="Nemec A."/>
            <person name="Walker B."/>
            <person name="Young S.K."/>
            <person name="Zeng Q."/>
            <person name="Gargeya S."/>
            <person name="Fitzgerald M."/>
            <person name="Haas B."/>
            <person name="Abouelleil A."/>
            <person name="Alvarado L."/>
            <person name="Arachchi H.M."/>
            <person name="Berlin A.M."/>
            <person name="Chapman S.B."/>
            <person name="Dewar J."/>
            <person name="Goldberg J."/>
            <person name="Griggs A."/>
            <person name="Gujja S."/>
            <person name="Hansen M."/>
            <person name="Howarth C."/>
            <person name="Imamovic A."/>
            <person name="Larimer J."/>
            <person name="McCowan C."/>
            <person name="Murphy C."/>
            <person name="Neiman D."/>
            <person name="Pearson M."/>
            <person name="Priest M."/>
            <person name="Roberts A."/>
            <person name="Saif S."/>
            <person name="Shea T."/>
            <person name="Sisk P."/>
            <person name="Sykes S."/>
            <person name="Wortman J."/>
            <person name="Nusbaum C."/>
            <person name="Birren B."/>
        </authorList>
    </citation>
    <scope>NUCLEOTIDE SEQUENCE [LARGE SCALE GENOMIC DNA]</scope>
    <source>
        <strain evidence="2 3">ANC 3994</strain>
    </source>
</reference>
<accession>N8QJ87</accession>
<evidence type="ECO:0008006" key="4">
    <source>
        <dbReference type="Google" id="ProtNLM"/>
    </source>
</evidence>
<protein>
    <recommendedName>
        <fullName evidence="4">DUF3261 domain-containing protein</fullName>
    </recommendedName>
</protein>
<dbReference type="EMBL" id="APOH01000003">
    <property type="protein sequence ID" value="ENU21364.1"/>
    <property type="molecule type" value="Genomic_DNA"/>
</dbReference>
<evidence type="ECO:0000313" key="3">
    <source>
        <dbReference type="Proteomes" id="UP000013086"/>
    </source>
</evidence>
<evidence type="ECO:0000313" key="2">
    <source>
        <dbReference type="EMBL" id="ENU21364.1"/>
    </source>
</evidence>
<comment type="caution">
    <text evidence="2">The sequence shown here is derived from an EMBL/GenBank/DDBJ whole genome shotgun (WGS) entry which is preliminary data.</text>
</comment>
<dbReference type="InterPro" id="IPR021675">
    <property type="entry name" value="DUF3261"/>
</dbReference>
<feature type="signal peptide" evidence="1">
    <location>
        <begin position="1"/>
        <end position="32"/>
    </location>
</feature>
<gene>
    <name evidence="2" type="ORF">F994_00071</name>
</gene>
<sequence>MVLNMQVKWQWTGLLLAALLCCSGCQSLLPKAQGLTTTTWLAQEYQRQDQLEVQWNKHSFSFLLYQQQQGQKLDMLALSLTGQQLFKLSFDGRKVQVEQRIEQMKLLPFEFVVRDILYATYPNFAQLQSQNVQVKTVQVKNVAQTQSIFINQQHVLNILHQDAVIELDNLQVPYQMVISALHDRLETTE</sequence>
<dbReference type="HOGENOM" id="CLU_1500424_0_0_6"/>
<feature type="chain" id="PRO_5004130470" description="DUF3261 domain-containing protein" evidence="1">
    <location>
        <begin position="33"/>
        <end position="189"/>
    </location>
</feature>
<dbReference type="Proteomes" id="UP000013086">
    <property type="component" value="Unassembled WGS sequence"/>
</dbReference>
<proteinExistence type="predicted"/>
<evidence type="ECO:0000256" key="1">
    <source>
        <dbReference type="SAM" id="SignalP"/>
    </source>
</evidence>
<dbReference type="eggNOG" id="ENOG5031TA6">
    <property type="taxonomic scope" value="Bacteria"/>
</dbReference>
<dbReference type="PATRIC" id="fig|1217715.3.peg.68"/>
<name>N8QJ87_9GAMM</name>